<dbReference type="Proteomes" id="UP000051166">
    <property type="component" value="Unassembled WGS sequence"/>
</dbReference>
<name>A0A0R1V4U7_9LACO</name>
<dbReference type="AlphaFoldDB" id="A0A0R1V4U7"/>
<proteinExistence type="predicted"/>
<comment type="caution">
    <text evidence="1">The sequence shown here is derived from an EMBL/GenBank/DDBJ whole genome shotgun (WGS) entry which is preliminary data.</text>
</comment>
<dbReference type="STRING" id="1423801.FD50_GL000861"/>
<accession>A0A0R1V4U7</accession>
<gene>
    <name evidence="1" type="ORF">FD50_GL000861</name>
</gene>
<dbReference type="PATRIC" id="fig|1423801.4.peg.874"/>
<sequence>MVEAVLVLALSAFFVLLALRPAGTITARVKEEIFWQQLKHAWQRETIVVPQHGVKGFIEFKAHEVAFWEGNVVKTVIKLPETMEVPAYRLIRINETGNVTANTIIVKSTLSALTYKIVVQFGWGKYYVKQ</sequence>
<dbReference type="EMBL" id="AZFQ01000006">
    <property type="protein sequence ID" value="KRM00551.1"/>
    <property type="molecule type" value="Genomic_DNA"/>
</dbReference>
<keyword evidence="2" id="KW-1185">Reference proteome</keyword>
<organism evidence="1 2">
    <name type="scientific">Liquorilactobacillus satsumensis DSM 16230 = JCM 12392</name>
    <dbReference type="NCBI Taxonomy" id="1423801"/>
    <lineage>
        <taxon>Bacteria</taxon>
        <taxon>Bacillati</taxon>
        <taxon>Bacillota</taxon>
        <taxon>Bacilli</taxon>
        <taxon>Lactobacillales</taxon>
        <taxon>Lactobacillaceae</taxon>
        <taxon>Liquorilactobacillus</taxon>
    </lineage>
</organism>
<protein>
    <submittedName>
        <fullName evidence="1">Uncharacterized protein</fullName>
    </submittedName>
</protein>
<evidence type="ECO:0000313" key="2">
    <source>
        <dbReference type="Proteomes" id="UP000051166"/>
    </source>
</evidence>
<evidence type="ECO:0000313" key="1">
    <source>
        <dbReference type="EMBL" id="KRM00551.1"/>
    </source>
</evidence>
<reference evidence="1 2" key="1">
    <citation type="journal article" date="2015" name="Genome Announc.">
        <title>Expanding the biotechnology potential of lactobacilli through comparative genomics of 213 strains and associated genera.</title>
        <authorList>
            <person name="Sun Z."/>
            <person name="Harris H.M."/>
            <person name="McCann A."/>
            <person name="Guo C."/>
            <person name="Argimon S."/>
            <person name="Zhang W."/>
            <person name="Yang X."/>
            <person name="Jeffery I.B."/>
            <person name="Cooney J.C."/>
            <person name="Kagawa T.F."/>
            <person name="Liu W."/>
            <person name="Song Y."/>
            <person name="Salvetti E."/>
            <person name="Wrobel A."/>
            <person name="Rasinkangas P."/>
            <person name="Parkhill J."/>
            <person name="Rea M.C."/>
            <person name="O'Sullivan O."/>
            <person name="Ritari J."/>
            <person name="Douillard F.P."/>
            <person name="Paul Ross R."/>
            <person name="Yang R."/>
            <person name="Briner A.E."/>
            <person name="Felis G.E."/>
            <person name="de Vos W.M."/>
            <person name="Barrangou R."/>
            <person name="Klaenhammer T.R."/>
            <person name="Caufield P.W."/>
            <person name="Cui Y."/>
            <person name="Zhang H."/>
            <person name="O'Toole P.W."/>
        </authorList>
    </citation>
    <scope>NUCLEOTIDE SEQUENCE [LARGE SCALE GENOMIC DNA]</scope>
    <source>
        <strain evidence="1 2">DSM 16230</strain>
    </source>
</reference>